<dbReference type="Pfam" id="PF04393">
    <property type="entry name" value="DUF535"/>
    <property type="match status" value="1"/>
</dbReference>
<dbReference type="Proteomes" id="UP000078225">
    <property type="component" value="Unassembled WGS sequence"/>
</dbReference>
<dbReference type="PANTHER" id="PTHR38785:SF1">
    <property type="entry name" value="HOMOLOG OF VIRK"/>
    <property type="match status" value="1"/>
</dbReference>
<dbReference type="AlphaFoldDB" id="A0A1B7L1U2"/>
<accession>A0A1B7L1U2</accession>
<protein>
    <recommendedName>
        <fullName evidence="3">Virulence factor VirK</fullName>
    </recommendedName>
</protein>
<evidence type="ECO:0000313" key="2">
    <source>
        <dbReference type="Proteomes" id="UP000078225"/>
    </source>
</evidence>
<dbReference type="STRING" id="1691903.A9B99_11275"/>
<evidence type="ECO:0008006" key="3">
    <source>
        <dbReference type="Google" id="ProtNLM"/>
    </source>
</evidence>
<comment type="caution">
    <text evidence="1">The sequence shown here is derived from an EMBL/GenBank/DDBJ whole genome shotgun (WGS) entry which is preliminary data.</text>
</comment>
<name>A0A1B7L1U2_9ENTR</name>
<organism evidence="1 2">
    <name type="scientific">Mangrovibacter phragmitis</name>
    <dbReference type="NCBI Taxonomy" id="1691903"/>
    <lineage>
        <taxon>Bacteria</taxon>
        <taxon>Pseudomonadati</taxon>
        <taxon>Pseudomonadota</taxon>
        <taxon>Gammaproteobacteria</taxon>
        <taxon>Enterobacterales</taxon>
        <taxon>Enterobacteriaceae</taxon>
        <taxon>Mangrovibacter</taxon>
    </lineage>
</organism>
<dbReference type="PANTHER" id="PTHR38785">
    <property type="entry name" value="HOMOLOG OF VIRK"/>
    <property type="match status" value="1"/>
</dbReference>
<reference evidence="2" key="1">
    <citation type="submission" date="2016-05" db="EMBL/GenBank/DDBJ databases">
        <authorList>
            <person name="Behera P."/>
            <person name="Vaishampayan P."/>
            <person name="Singh N."/>
            <person name="Raina V."/>
            <person name="Suar M."/>
            <person name="Pattnaik A."/>
            <person name="Rastogi G."/>
        </authorList>
    </citation>
    <scope>NUCLEOTIDE SEQUENCE [LARGE SCALE GENOMIC DNA]</scope>
    <source>
        <strain evidence="2">MP23</strain>
    </source>
</reference>
<keyword evidence="2" id="KW-1185">Reference proteome</keyword>
<evidence type="ECO:0000313" key="1">
    <source>
        <dbReference type="EMBL" id="OAT76270.1"/>
    </source>
</evidence>
<gene>
    <name evidence="1" type="ORF">A9B99_11275</name>
</gene>
<proteinExistence type="predicted"/>
<dbReference type="GO" id="GO:0006974">
    <property type="term" value="P:DNA damage response"/>
    <property type="evidence" value="ECO:0007669"/>
    <property type="project" value="TreeGrafter"/>
</dbReference>
<sequence>MNETPLHTANEQGISHGSLVFAIARGLIVPPAAIWQNKHYRLKFLLRSLWYWKPTNSMLTALAQLPEFPALLQAQVTLPSKPHRHYLRLGLTASQRAHAVVAHYHFLHQHTSPTLFEALTASEPTLLFSFTGRNEELFSLKASTARNAEREGESTLWLFMGNDLLASLTFSITGSAQCPVLFIGGVQGPRRQITNDTIKQATKACHGLFPKRILLEVIWQLCNQWHPEKIYGVSDAGHVFRGWRYRFSKARHLHASYDEFWESVSGTKAGRYQWQLPACLPRKSLDDIASKKRAEYRRRYLLQDEIEQKILTLIADGPQSSS</sequence>
<dbReference type="EMBL" id="LYRP01000033">
    <property type="protein sequence ID" value="OAT76270.1"/>
    <property type="molecule type" value="Genomic_DNA"/>
</dbReference>
<dbReference type="InterPro" id="IPR007488">
    <property type="entry name" value="DUF535"/>
</dbReference>